<evidence type="ECO:0000256" key="6">
    <source>
        <dbReference type="SAM" id="Phobius"/>
    </source>
</evidence>
<feature type="transmembrane region" description="Helical" evidence="6">
    <location>
        <begin position="274"/>
        <end position="297"/>
    </location>
</feature>
<organism evidence="7 8">
    <name type="scientific">Aequorivita ciconiae</name>
    <dbReference type="NCBI Taxonomy" id="2494375"/>
    <lineage>
        <taxon>Bacteria</taxon>
        <taxon>Pseudomonadati</taxon>
        <taxon>Bacteroidota</taxon>
        <taxon>Flavobacteriia</taxon>
        <taxon>Flavobacteriales</taxon>
        <taxon>Flavobacteriaceae</taxon>
        <taxon>Aequorivita</taxon>
    </lineage>
</organism>
<name>A0A410G5S4_9FLAO</name>
<gene>
    <name evidence="7" type="ORF">EI546_13235</name>
</gene>
<evidence type="ECO:0000256" key="1">
    <source>
        <dbReference type="ARBA" id="ARBA00004651"/>
    </source>
</evidence>
<dbReference type="AlphaFoldDB" id="A0A410G5S4"/>
<evidence type="ECO:0000256" key="4">
    <source>
        <dbReference type="ARBA" id="ARBA00022989"/>
    </source>
</evidence>
<protein>
    <recommendedName>
        <fullName evidence="9">Flippase-like domain-containing protein</fullName>
    </recommendedName>
</protein>
<dbReference type="GO" id="GO:0005886">
    <property type="term" value="C:plasma membrane"/>
    <property type="evidence" value="ECO:0007669"/>
    <property type="project" value="UniProtKB-SubCell"/>
</dbReference>
<evidence type="ECO:0000313" key="7">
    <source>
        <dbReference type="EMBL" id="QAA82622.1"/>
    </source>
</evidence>
<feature type="transmembrane region" description="Helical" evidence="6">
    <location>
        <begin position="160"/>
        <end position="183"/>
    </location>
</feature>
<dbReference type="KEGG" id="aev:EI546_13235"/>
<feature type="transmembrane region" description="Helical" evidence="6">
    <location>
        <begin position="51"/>
        <end position="71"/>
    </location>
</feature>
<dbReference type="OrthoDB" id="1121314at2"/>
<comment type="subcellular location">
    <subcellularLocation>
        <location evidence="1">Cell membrane</location>
        <topology evidence="1">Multi-pass membrane protein</topology>
    </subcellularLocation>
</comment>
<evidence type="ECO:0008006" key="9">
    <source>
        <dbReference type="Google" id="ProtNLM"/>
    </source>
</evidence>
<dbReference type="Pfam" id="PF03706">
    <property type="entry name" value="LPG_synthase_TM"/>
    <property type="match status" value="1"/>
</dbReference>
<proteinExistence type="predicted"/>
<dbReference type="InterPro" id="IPR022791">
    <property type="entry name" value="L-PG_synthase/AglD"/>
</dbReference>
<feature type="transmembrane region" description="Helical" evidence="6">
    <location>
        <begin position="128"/>
        <end position="154"/>
    </location>
</feature>
<feature type="transmembrane region" description="Helical" evidence="6">
    <location>
        <begin position="245"/>
        <end position="267"/>
    </location>
</feature>
<reference evidence="7 8" key="1">
    <citation type="submission" date="2019-01" db="EMBL/GenBank/DDBJ databases">
        <title>Complete genome sequencing of Aequorivita sp. H23M31.</title>
        <authorList>
            <person name="Bae J.-W."/>
        </authorList>
    </citation>
    <scope>NUCLEOTIDE SEQUENCE [LARGE SCALE GENOMIC DNA]</scope>
    <source>
        <strain evidence="7 8">H23M31</strain>
    </source>
</reference>
<dbReference type="EMBL" id="CP034951">
    <property type="protein sequence ID" value="QAA82622.1"/>
    <property type="molecule type" value="Genomic_DNA"/>
</dbReference>
<keyword evidence="5 6" id="KW-0472">Membrane</keyword>
<keyword evidence="8" id="KW-1185">Reference proteome</keyword>
<evidence type="ECO:0000256" key="2">
    <source>
        <dbReference type="ARBA" id="ARBA00022475"/>
    </source>
</evidence>
<evidence type="ECO:0000313" key="8">
    <source>
        <dbReference type="Proteomes" id="UP000285517"/>
    </source>
</evidence>
<evidence type="ECO:0000256" key="3">
    <source>
        <dbReference type="ARBA" id="ARBA00022692"/>
    </source>
</evidence>
<keyword evidence="4 6" id="KW-1133">Transmembrane helix</keyword>
<sequence>MAAMHKTKQYLLALGKVLVLVVTFIYIFYRLQNNPVLDFMDFANGIFLKGAAATGYFLVTFLLLALGNWYFEILKWQNLISTLEKIDFKTALKQSLASLTVSLATPNRIGEYGAKALFFPNNLRKKVLLLNFFSNTTQLTVTLLFGLVGMFYFIYNHKVAYSSVALFIFGVMLISIAVIGYFLREKDLFLKGFSITNIILHIQKFPNSLKLKIFTFSVLRYLIFSGMFYGMLLFFGAHISVYTGMALIFAMYLLVSIVPTIFIFDVVVRGGVAVWLFSFVGIPELTVLSTVLAMWIFNFVLPSILGSFYVLTYQPISR</sequence>
<accession>A0A410G5S4</accession>
<feature type="transmembrane region" description="Helical" evidence="6">
    <location>
        <begin position="218"/>
        <end position="239"/>
    </location>
</feature>
<keyword evidence="3 6" id="KW-0812">Transmembrane</keyword>
<dbReference type="Proteomes" id="UP000285517">
    <property type="component" value="Chromosome"/>
</dbReference>
<feature type="transmembrane region" description="Helical" evidence="6">
    <location>
        <begin position="12"/>
        <end position="31"/>
    </location>
</feature>
<keyword evidence="2" id="KW-1003">Cell membrane</keyword>
<evidence type="ECO:0000256" key="5">
    <source>
        <dbReference type="ARBA" id="ARBA00023136"/>
    </source>
</evidence>